<dbReference type="EMBL" id="SWCJ01000021">
    <property type="protein sequence ID" value="TKB50767.1"/>
    <property type="molecule type" value="Genomic_DNA"/>
</dbReference>
<dbReference type="Proteomes" id="UP000305675">
    <property type="component" value="Unassembled WGS sequence"/>
</dbReference>
<feature type="domain" description="Phosphatidic acid phosphatase type 2/haloperoxidase" evidence="2">
    <location>
        <begin position="48"/>
        <end position="148"/>
    </location>
</feature>
<evidence type="ECO:0000313" key="4">
    <source>
        <dbReference type="Proteomes" id="UP000305675"/>
    </source>
</evidence>
<keyword evidence="1" id="KW-0732">Signal</keyword>
<evidence type="ECO:0000256" key="1">
    <source>
        <dbReference type="SAM" id="SignalP"/>
    </source>
</evidence>
<dbReference type="InterPro" id="IPR036938">
    <property type="entry name" value="PAP2/HPO_sf"/>
</dbReference>
<dbReference type="Gene3D" id="1.20.144.10">
    <property type="entry name" value="Phosphatidic acid phosphatase type 2/haloperoxidase"/>
    <property type="match status" value="1"/>
</dbReference>
<dbReference type="OrthoDB" id="9773582at2"/>
<organism evidence="3 4">
    <name type="scientific">Ferrimonas aestuarii</name>
    <dbReference type="NCBI Taxonomy" id="2569539"/>
    <lineage>
        <taxon>Bacteria</taxon>
        <taxon>Pseudomonadati</taxon>
        <taxon>Pseudomonadota</taxon>
        <taxon>Gammaproteobacteria</taxon>
        <taxon>Alteromonadales</taxon>
        <taxon>Ferrimonadaceae</taxon>
        <taxon>Ferrimonas</taxon>
    </lineage>
</organism>
<name>A0A4U1BHL6_9GAMM</name>
<dbReference type="SMART" id="SM00014">
    <property type="entry name" value="acidPPc"/>
    <property type="match status" value="1"/>
</dbReference>
<accession>A0A4U1BHL6</accession>
<reference evidence="3 4" key="1">
    <citation type="submission" date="2019-04" db="EMBL/GenBank/DDBJ databases">
        <authorList>
            <person name="Hwang J.C."/>
        </authorList>
    </citation>
    <scope>NUCLEOTIDE SEQUENCE [LARGE SCALE GENOMIC DNA]</scope>
    <source>
        <strain evidence="3 4">IMCC35002</strain>
    </source>
</reference>
<sequence length="173" mass="18700">MRNWILLVMALAVAPAHASFTEDSSDVLEIALPAAAASIAYFVEDDEQGLWQFGTSLLATTATTYALKAAVDKERPNGKDNDAFPSGHAAVTFSAASFLQRRYGWEYGVPAYLLASYTGYARVQTDNHEVVDVLAGAAIGLAFNYFLVTPNDRLSVVPYVSKDQIGLAGQLRF</sequence>
<proteinExistence type="predicted"/>
<comment type="caution">
    <text evidence="3">The sequence shown here is derived from an EMBL/GenBank/DDBJ whole genome shotgun (WGS) entry which is preliminary data.</text>
</comment>
<dbReference type="RefSeq" id="WP_136865042.1">
    <property type="nucleotide sequence ID" value="NZ_SWCJ01000021.1"/>
</dbReference>
<dbReference type="AlphaFoldDB" id="A0A4U1BHL6"/>
<dbReference type="SUPFAM" id="SSF48317">
    <property type="entry name" value="Acid phosphatase/Vanadium-dependent haloperoxidase"/>
    <property type="match status" value="1"/>
</dbReference>
<evidence type="ECO:0000259" key="2">
    <source>
        <dbReference type="SMART" id="SM00014"/>
    </source>
</evidence>
<evidence type="ECO:0000313" key="3">
    <source>
        <dbReference type="EMBL" id="TKB50767.1"/>
    </source>
</evidence>
<feature type="signal peptide" evidence="1">
    <location>
        <begin position="1"/>
        <end position="18"/>
    </location>
</feature>
<dbReference type="CDD" id="cd03394">
    <property type="entry name" value="PAP2_like_5"/>
    <property type="match status" value="1"/>
</dbReference>
<dbReference type="InterPro" id="IPR000326">
    <property type="entry name" value="PAP2/HPO"/>
</dbReference>
<protein>
    <submittedName>
        <fullName evidence="3">Phosphatase PAP2 family protein</fullName>
    </submittedName>
</protein>
<keyword evidence="4" id="KW-1185">Reference proteome</keyword>
<feature type="chain" id="PRO_5020805946" evidence="1">
    <location>
        <begin position="19"/>
        <end position="173"/>
    </location>
</feature>
<dbReference type="Pfam" id="PF01569">
    <property type="entry name" value="PAP2"/>
    <property type="match status" value="1"/>
</dbReference>
<gene>
    <name evidence="3" type="ORF">FCL42_19155</name>
</gene>